<comment type="function">
    <text evidence="6">May play a role in fatty acid biosynthesis and insulin sensitivity.</text>
</comment>
<keyword evidence="5" id="KW-0496">Mitochondrion</keyword>
<evidence type="ECO:0000256" key="7">
    <source>
        <dbReference type="ARBA" id="ARBA00040545"/>
    </source>
</evidence>
<dbReference type="InterPro" id="IPR052377">
    <property type="entry name" value="Mitochondrial_ECH-domain"/>
</dbReference>
<proteinExistence type="predicted"/>
<dbReference type="InterPro" id="IPR014748">
    <property type="entry name" value="Enoyl-CoA_hydra_C"/>
</dbReference>
<name>A0A0M3JYG5_ANISI</name>
<organism evidence="10">
    <name type="scientific">Anisakis simplex</name>
    <name type="common">Herring worm</name>
    <dbReference type="NCBI Taxonomy" id="6269"/>
    <lineage>
        <taxon>Eukaryota</taxon>
        <taxon>Metazoa</taxon>
        <taxon>Ecdysozoa</taxon>
        <taxon>Nematoda</taxon>
        <taxon>Chromadorea</taxon>
        <taxon>Rhabditida</taxon>
        <taxon>Spirurina</taxon>
        <taxon>Ascaridomorpha</taxon>
        <taxon>Ascaridoidea</taxon>
        <taxon>Anisakidae</taxon>
        <taxon>Anisakis</taxon>
        <taxon>Anisakis simplex complex</taxon>
    </lineage>
</organism>
<dbReference type="WBParaSite" id="ASIM_0001348701-mRNA-1">
    <property type="protein sequence ID" value="ASIM_0001348701-mRNA-1"/>
    <property type="gene ID" value="ASIM_0001348701"/>
</dbReference>
<dbReference type="InterPro" id="IPR029045">
    <property type="entry name" value="ClpP/crotonase-like_dom_sf"/>
</dbReference>
<dbReference type="Gene3D" id="3.90.226.10">
    <property type="entry name" value="2-enoyl-CoA Hydratase, Chain A, domain 1"/>
    <property type="match status" value="1"/>
</dbReference>
<dbReference type="SUPFAM" id="SSF52096">
    <property type="entry name" value="ClpP/crotonase"/>
    <property type="match status" value="1"/>
</dbReference>
<evidence type="ECO:0000313" key="8">
    <source>
        <dbReference type="EMBL" id="VDK48447.1"/>
    </source>
</evidence>
<keyword evidence="4" id="KW-0443">Lipid metabolism</keyword>
<keyword evidence="3" id="KW-0809">Transit peptide</keyword>
<keyword evidence="2" id="KW-0276">Fatty acid metabolism</keyword>
<evidence type="ECO:0000256" key="5">
    <source>
        <dbReference type="ARBA" id="ARBA00023128"/>
    </source>
</evidence>
<evidence type="ECO:0000256" key="3">
    <source>
        <dbReference type="ARBA" id="ARBA00022946"/>
    </source>
</evidence>
<evidence type="ECO:0000313" key="9">
    <source>
        <dbReference type="Proteomes" id="UP000267096"/>
    </source>
</evidence>
<dbReference type="PANTHER" id="PTHR43602:SF1">
    <property type="entry name" value="ENOYL-COA HYDRATASE DOMAIN-CONTAINING PROTEIN 3, MITOCHONDRIAL"/>
    <property type="match status" value="1"/>
</dbReference>
<evidence type="ECO:0000256" key="1">
    <source>
        <dbReference type="ARBA" id="ARBA00004173"/>
    </source>
</evidence>
<evidence type="ECO:0000313" key="10">
    <source>
        <dbReference type="WBParaSite" id="ASIM_0001348701-mRNA-1"/>
    </source>
</evidence>
<dbReference type="PANTHER" id="PTHR43602">
    <property type="match status" value="1"/>
</dbReference>
<comment type="subcellular location">
    <subcellularLocation>
        <location evidence="1">Mitochondrion</location>
    </subcellularLocation>
</comment>
<keyword evidence="9" id="KW-1185">Reference proteome</keyword>
<dbReference type="Proteomes" id="UP000267096">
    <property type="component" value="Unassembled WGS sequence"/>
</dbReference>
<dbReference type="GO" id="GO:0016836">
    <property type="term" value="F:hydro-lyase activity"/>
    <property type="evidence" value="ECO:0007669"/>
    <property type="project" value="TreeGrafter"/>
</dbReference>
<dbReference type="OrthoDB" id="2139957at2759"/>
<dbReference type="EMBL" id="UYRR01031277">
    <property type="protein sequence ID" value="VDK48447.1"/>
    <property type="molecule type" value="Genomic_DNA"/>
</dbReference>
<dbReference type="AlphaFoldDB" id="A0A0M3JYG5"/>
<sequence length="233" mass="25178">MIEALHKELKDAESIKEARAVIIAAEGRVYSSGHDINELKSSEGVEKHKRLFNSCAAMLSHIQTMSLPVIAEVNGIAAAAGCQLVATCDIVIAGKTSKFSVPGAKVGVFCSTPGIPLARCIPRKVALDMLLTADYIDADKALQVGLVSRVVDDNLVHQEAVSVAKKIASLSRSIVSLGKNFFYTQVELAINDAYRMGSRVMVDTLRLVDSQEGIDAFVNKRKPNWTNTNKKAH</sequence>
<reference evidence="8 9" key="2">
    <citation type="submission" date="2018-11" db="EMBL/GenBank/DDBJ databases">
        <authorList>
            <consortium name="Pathogen Informatics"/>
        </authorList>
    </citation>
    <scope>NUCLEOTIDE SEQUENCE [LARGE SCALE GENOMIC DNA]</scope>
</reference>
<protein>
    <recommendedName>
        <fullName evidence="7">Enoyl-CoA hydratase domain-containing protein 3, mitochondrial</fullName>
    </recommendedName>
</protein>
<dbReference type="InterPro" id="IPR001753">
    <property type="entry name" value="Enoyl-CoA_hydra/iso"/>
</dbReference>
<reference evidence="10" key="1">
    <citation type="submission" date="2017-02" db="UniProtKB">
        <authorList>
            <consortium name="WormBaseParasite"/>
        </authorList>
    </citation>
    <scope>IDENTIFICATION</scope>
</reference>
<gene>
    <name evidence="8" type="ORF">ASIM_LOCUS12915</name>
</gene>
<evidence type="ECO:0000256" key="2">
    <source>
        <dbReference type="ARBA" id="ARBA00022832"/>
    </source>
</evidence>
<evidence type="ECO:0000256" key="6">
    <source>
        <dbReference type="ARBA" id="ARBA00037410"/>
    </source>
</evidence>
<dbReference type="CDD" id="cd06558">
    <property type="entry name" value="crotonase-like"/>
    <property type="match status" value="1"/>
</dbReference>
<dbReference type="Pfam" id="PF00378">
    <property type="entry name" value="ECH_1"/>
    <property type="match status" value="1"/>
</dbReference>
<accession>A0A0M3JYG5</accession>
<dbReference type="Gene3D" id="1.10.12.10">
    <property type="entry name" value="Lyase 2-enoyl-coa Hydratase, Chain A, domain 2"/>
    <property type="match status" value="1"/>
</dbReference>
<dbReference type="GO" id="GO:0005739">
    <property type="term" value="C:mitochondrion"/>
    <property type="evidence" value="ECO:0007669"/>
    <property type="project" value="UniProtKB-SubCell"/>
</dbReference>
<dbReference type="GO" id="GO:0006631">
    <property type="term" value="P:fatty acid metabolic process"/>
    <property type="evidence" value="ECO:0007669"/>
    <property type="project" value="UniProtKB-KW"/>
</dbReference>
<evidence type="ECO:0000256" key="4">
    <source>
        <dbReference type="ARBA" id="ARBA00023098"/>
    </source>
</evidence>